<keyword evidence="4" id="KW-0378">Hydrolase</keyword>
<name>A0A1F4V3T3_UNCKA</name>
<comment type="caution">
    <text evidence="7">The sequence shown here is derived from an EMBL/GenBank/DDBJ whole genome shotgun (WGS) entry which is preliminary data.</text>
</comment>
<protein>
    <recommendedName>
        <fullName evidence="6">type II site-specific deoxyribonuclease</fullName>
        <ecNumber evidence="6">3.1.21.4</ecNumber>
    </recommendedName>
</protein>
<evidence type="ECO:0000313" key="8">
    <source>
        <dbReference type="Proteomes" id="UP000178771"/>
    </source>
</evidence>
<evidence type="ECO:0000256" key="2">
    <source>
        <dbReference type="ARBA" id="ARBA00022747"/>
    </source>
</evidence>
<dbReference type="AlphaFoldDB" id="A0A1F4V3T3"/>
<organism evidence="7 8">
    <name type="scientific">candidate division WWE3 bacterium RIFCSPLOWO2_01_FULL_39_13</name>
    <dbReference type="NCBI Taxonomy" id="1802624"/>
    <lineage>
        <taxon>Bacteria</taxon>
        <taxon>Katanobacteria</taxon>
    </lineage>
</organism>
<sequence length="261" mass="29972">MDTQLRNRIKQNLKNSLLKYVNNFSCTNIQPLDLLIPKERKIRSIVGGLETSIGTTVWEPIAKTLAETNGFEIIEDKILKPSPFPLELQAELSNVISLRESRSTWIPANECLERMRVISRKINKSGIKYVAPPAGTGVDIFLKKSQVEYAFDTKTVQPNLGSIKSFNKQILEWYAYRVCKNDEVKIECKIAYPYNPYFSDFWSHTPHNRGVLEPRVDALVENEFWDFISGMHNTYKQIASIFEELTSEGFGNELSNLMSRL</sequence>
<dbReference type="GO" id="GO:0009036">
    <property type="term" value="F:type II site-specific deoxyribonuclease activity"/>
    <property type="evidence" value="ECO:0007669"/>
    <property type="project" value="InterPro"/>
</dbReference>
<dbReference type="EC" id="3.1.21.4" evidence="6"/>
<keyword evidence="2" id="KW-0680">Restriction system</keyword>
<evidence type="ECO:0000313" key="7">
    <source>
        <dbReference type="EMBL" id="OGC51163.1"/>
    </source>
</evidence>
<dbReference type="GO" id="GO:0003677">
    <property type="term" value="F:DNA binding"/>
    <property type="evidence" value="ECO:0007669"/>
    <property type="project" value="InterPro"/>
</dbReference>
<keyword evidence="1" id="KW-0540">Nuclease</keyword>
<dbReference type="Proteomes" id="UP000178771">
    <property type="component" value="Unassembled WGS sequence"/>
</dbReference>
<accession>A0A1F4V3T3</accession>
<reference evidence="7 8" key="1">
    <citation type="journal article" date="2016" name="Nat. Commun.">
        <title>Thousands of microbial genomes shed light on interconnected biogeochemical processes in an aquifer system.</title>
        <authorList>
            <person name="Anantharaman K."/>
            <person name="Brown C.T."/>
            <person name="Hug L.A."/>
            <person name="Sharon I."/>
            <person name="Castelle C.J."/>
            <person name="Probst A.J."/>
            <person name="Thomas B.C."/>
            <person name="Singh A."/>
            <person name="Wilkins M.J."/>
            <person name="Karaoz U."/>
            <person name="Brodie E.L."/>
            <person name="Williams K.H."/>
            <person name="Hubbard S.S."/>
            <person name="Banfield J.F."/>
        </authorList>
    </citation>
    <scope>NUCLEOTIDE SEQUENCE [LARGE SCALE GENOMIC DNA]</scope>
</reference>
<evidence type="ECO:0000256" key="6">
    <source>
        <dbReference type="ARBA" id="ARBA00093790"/>
    </source>
</evidence>
<proteinExistence type="predicted"/>
<dbReference type="InterPro" id="IPR019045">
    <property type="entry name" value="Restrct_endonuc_II_HinfI"/>
</dbReference>
<evidence type="ECO:0000256" key="5">
    <source>
        <dbReference type="ARBA" id="ARBA00093760"/>
    </source>
</evidence>
<dbReference type="GO" id="GO:0009307">
    <property type="term" value="P:DNA restriction-modification system"/>
    <property type="evidence" value="ECO:0007669"/>
    <property type="project" value="InterPro"/>
</dbReference>
<dbReference type="STRING" id="1802624.A2982_02995"/>
<evidence type="ECO:0000256" key="4">
    <source>
        <dbReference type="ARBA" id="ARBA00022801"/>
    </source>
</evidence>
<dbReference type="EMBL" id="MEVH01000030">
    <property type="protein sequence ID" value="OGC51163.1"/>
    <property type="molecule type" value="Genomic_DNA"/>
</dbReference>
<dbReference type="Pfam" id="PF09520">
    <property type="entry name" value="RE_TdeIII"/>
    <property type="match status" value="1"/>
</dbReference>
<keyword evidence="3" id="KW-0255">Endonuclease</keyword>
<evidence type="ECO:0000256" key="3">
    <source>
        <dbReference type="ARBA" id="ARBA00022759"/>
    </source>
</evidence>
<evidence type="ECO:0000256" key="1">
    <source>
        <dbReference type="ARBA" id="ARBA00022722"/>
    </source>
</evidence>
<gene>
    <name evidence="7" type="ORF">A2982_02995</name>
</gene>
<comment type="catalytic activity">
    <reaction evidence="5">
        <text>Endonucleolytic cleavage of DNA to give specific double-stranded fragments with terminal 5'-phosphates.</text>
        <dbReference type="EC" id="3.1.21.4"/>
    </reaction>
</comment>